<dbReference type="PROSITE" id="PS51186">
    <property type="entry name" value="GNAT"/>
    <property type="match status" value="1"/>
</dbReference>
<proteinExistence type="predicted"/>
<evidence type="ECO:0000256" key="2">
    <source>
        <dbReference type="ARBA" id="ARBA00023315"/>
    </source>
</evidence>
<dbReference type="GO" id="GO:0016747">
    <property type="term" value="F:acyltransferase activity, transferring groups other than amino-acyl groups"/>
    <property type="evidence" value="ECO:0007669"/>
    <property type="project" value="InterPro"/>
</dbReference>
<keyword evidence="5" id="KW-1185">Reference proteome</keyword>
<dbReference type="Gene3D" id="3.40.630.30">
    <property type="match status" value="1"/>
</dbReference>
<dbReference type="CDD" id="cd04301">
    <property type="entry name" value="NAT_SF"/>
    <property type="match status" value="1"/>
</dbReference>
<dbReference type="PANTHER" id="PTHR43877">
    <property type="entry name" value="AMINOALKYLPHOSPHONATE N-ACETYLTRANSFERASE-RELATED-RELATED"/>
    <property type="match status" value="1"/>
</dbReference>
<organism evidence="4 5">
    <name type="scientific">Nocardiopsis composta</name>
    <dbReference type="NCBI Taxonomy" id="157465"/>
    <lineage>
        <taxon>Bacteria</taxon>
        <taxon>Bacillati</taxon>
        <taxon>Actinomycetota</taxon>
        <taxon>Actinomycetes</taxon>
        <taxon>Streptosporangiales</taxon>
        <taxon>Nocardiopsidaceae</taxon>
        <taxon>Nocardiopsis</taxon>
    </lineage>
</organism>
<evidence type="ECO:0000313" key="5">
    <source>
        <dbReference type="Proteomes" id="UP000572635"/>
    </source>
</evidence>
<dbReference type="SUPFAM" id="SSF55729">
    <property type="entry name" value="Acyl-CoA N-acyltransferases (Nat)"/>
    <property type="match status" value="1"/>
</dbReference>
<evidence type="ECO:0000259" key="3">
    <source>
        <dbReference type="PROSITE" id="PS51186"/>
    </source>
</evidence>
<evidence type="ECO:0000256" key="1">
    <source>
        <dbReference type="ARBA" id="ARBA00022679"/>
    </source>
</evidence>
<dbReference type="Proteomes" id="UP000572635">
    <property type="component" value="Unassembled WGS sequence"/>
</dbReference>
<dbReference type="InterPro" id="IPR016181">
    <property type="entry name" value="Acyl_CoA_acyltransferase"/>
</dbReference>
<reference evidence="4 5" key="1">
    <citation type="submission" date="2020-08" db="EMBL/GenBank/DDBJ databases">
        <title>Sequencing the genomes of 1000 actinobacteria strains.</title>
        <authorList>
            <person name="Klenk H.-P."/>
        </authorList>
    </citation>
    <scope>NUCLEOTIDE SEQUENCE [LARGE SCALE GENOMIC DNA]</scope>
    <source>
        <strain evidence="4 5">DSM 44551</strain>
    </source>
</reference>
<accession>A0A7W8QJB5</accession>
<evidence type="ECO:0000313" key="4">
    <source>
        <dbReference type="EMBL" id="MBB5431527.1"/>
    </source>
</evidence>
<name>A0A7W8QJB5_9ACTN</name>
<dbReference type="InterPro" id="IPR050832">
    <property type="entry name" value="Bact_Acetyltransf"/>
</dbReference>
<dbReference type="RefSeq" id="WP_184391229.1">
    <property type="nucleotide sequence ID" value="NZ_BAAAJD010000086.1"/>
</dbReference>
<sequence length="178" mass="19592">MSTRSFGVRIRPAVPEDAEEIERIRIAGWRTAYRGILPDAVLDSLVPRAARHAERIRDPRGTGDAVALLDGRPAGWIAYGPARDDDVPTGTAEIYGCYVDPAAQRLGVGRLLMAEALGVLGDRAPVVLWVLRENTPARRFYRRVGFAPDGRECRLETDLLPADAEVFEVRYRRGAGPA</sequence>
<keyword evidence="4" id="KW-0687">Ribonucleoprotein</keyword>
<dbReference type="Pfam" id="PF00583">
    <property type="entry name" value="Acetyltransf_1"/>
    <property type="match status" value="1"/>
</dbReference>
<dbReference type="GO" id="GO:0005840">
    <property type="term" value="C:ribosome"/>
    <property type="evidence" value="ECO:0007669"/>
    <property type="project" value="UniProtKB-KW"/>
</dbReference>
<feature type="domain" description="N-acetyltransferase" evidence="3">
    <location>
        <begin position="8"/>
        <end position="173"/>
    </location>
</feature>
<keyword evidence="2" id="KW-0012">Acyltransferase</keyword>
<dbReference type="InterPro" id="IPR000182">
    <property type="entry name" value="GNAT_dom"/>
</dbReference>
<keyword evidence="1" id="KW-0808">Transferase</keyword>
<protein>
    <submittedName>
        <fullName evidence="4">Ribosomal protein S18 acetylase RimI-like enzyme</fullName>
    </submittedName>
</protein>
<keyword evidence="4" id="KW-0689">Ribosomal protein</keyword>
<gene>
    <name evidence="4" type="ORF">HDA36_001611</name>
</gene>
<comment type="caution">
    <text evidence="4">The sequence shown here is derived from an EMBL/GenBank/DDBJ whole genome shotgun (WGS) entry which is preliminary data.</text>
</comment>
<dbReference type="AlphaFoldDB" id="A0A7W8QJB5"/>
<dbReference type="EMBL" id="JACHDB010000001">
    <property type="protein sequence ID" value="MBB5431527.1"/>
    <property type="molecule type" value="Genomic_DNA"/>
</dbReference>